<protein>
    <submittedName>
        <fullName evidence="1">Uncharacterized protein</fullName>
    </submittedName>
</protein>
<proteinExistence type="predicted"/>
<dbReference type="EMBL" id="CM042012">
    <property type="protein sequence ID" value="KAI3750595.1"/>
    <property type="molecule type" value="Genomic_DNA"/>
</dbReference>
<gene>
    <name evidence="1" type="ORF">L2E82_21276</name>
</gene>
<dbReference type="Proteomes" id="UP001055811">
    <property type="component" value="Linkage Group LG04"/>
</dbReference>
<comment type="caution">
    <text evidence="1">The sequence shown here is derived from an EMBL/GenBank/DDBJ whole genome shotgun (WGS) entry which is preliminary data.</text>
</comment>
<reference evidence="1 2" key="2">
    <citation type="journal article" date="2022" name="Mol. Ecol. Resour.">
        <title>The genomes of chicory, endive, great burdock and yacon provide insights into Asteraceae paleo-polyploidization history and plant inulin production.</title>
        <authorList>
            <person name="Fan W."/>
            <person name="Wang S."/>
            <person name="Wang H."/>
            <person name="Wang A."/>
            <person name="Jiang F."/>
            <person name="Liu H."/>
            <person name="Zhao H."/>
            <person name="Xu D."/>
            <person name="Zhang Y."/>
        </authorList>
    </citation>
    <scope>NUCLEOTIDE SEQUENCE [LARGE SCALE GENOMIC DNA]</scope>
    <source>
        <strain evidence="2">cv. Punajuju</strain>
        <tissue evidence="1">Leaves</tissue>
    </source>
</reference>
<reference evidence="2" key="1">
    <citation type="journal article" date="2022" name="Mol. Ecol. Resour.">
        <title>The genomes of chicory, endive, great burdock and yacon provide insights into Asteraceae palaeo-polyploidization history and plant inulin production.</title>
        <authorList>
            <person name="Fan W."/>
            <person name="Wang S."/>
            <person name="Wang H."/>
            <person name="Wang A."/>
            <person name="Jiang F."/>
            <person name="Liu H."/>
            <person name="Zhao H."/>
            <person name="Xu D."/>
            <person name="Zhang Y."/>
        </authorList>
    </citation>
    <scope>NUCLEOTIDE SEQUENCE [LARGE SCALE GENOMIC DNA]</scope>
    <source>
        <strain evidence="2">cv. Punajuju</strain>
    </source>
</reference>
<name>A0ACB9DVZ4_CICIN</name>
<organism evidence="1 2">
    <name type="scientific">Cichorium intybus</name>
    <name type="common">Chicory</name>
    <dbReference type="NCBI Taxonomy" id="13427"/>
    <lineage>
        <taxon>Eukaryota</taxon>
        <taxon>Viridiplantae</taxon>
        <taxon>Streptophyta</taxon>
        <taxon>Embryophyta</taxon>
        <taxon>Tracheophyta</taxon>
        <taxon>Spermatophyta</taxon>
        <taxon>Magnoliopsida</taxon>
        <taxon>eudicotyledons</taxon>
        <taxon>Gunneridae</taxon>
        <taxon>Pentapetalae</taxon>
        <taxon>asterids</taxon>
        <taxon>campanulids</taxon>
        <taxon>Asterales</taxon>
        <taxon>Asteraceae</taxon>
        <taxon>Cichorioideae</taxon>
        <taxon>Cichorieae</taxon>
        <taxon>Cichoriinae</taxon>
        <taxon>Cichorium</taxon>
    </lineage>
</organism>
<sequence length="137" mass="15742">MFSSRELRSLVFRVATTLIHVRCKSVSSTPVTTSCPPIPRMKVGFDDEKGNRLTDRDSVIMETRLFSGKTLTSMANKRRRGEKEVCRLEFFMIDARASRGNSDGDREFGEEEEGKTRERSRDAMRERKRVGEREGGF</sequence>
<accession>A0ACB9DVZ4</accession>
<evidence type="ECO:0000313" key="2">
    <source>
        <dbReference type="Proteomes" id="UP001055811"/>
    </source>
</evidence>
<evidence type="ECO:0000313" key="1">
    <source>
        <dbReference type="EMBL" id="KAI3750595.1"/>
    </source>
</evidence>
<keyword evidence="2" id="KW-1185">Reference proteome</keyword>